<organism evidence="3 4">
    <name type="scientific">Sutterella parvirubra YIT 11816</name>
    <dbReference type="NCBI Taxonomy" id="762967"/>
    <lineage>
        <taxon>Bacteria</taxon>
        <taxon>Pseudomonadati</taxon>
        <taxon>Pseudomonadota</taxon>
        <taxon>Betaproteobacteria</taxon>
        <taxon>Burkholderiales</taxon>
        <taxon>Sutterellaceae</taxon>
        <taxon>Sutterella</taxon>
    </lineage>
</organism>
<dbReference type="PATRIC" id="fig|762967.3.peg.455"/>
<feature type="compositionally biased region" description="Low complexity" evidence="1">
    <location>
        <begin position="644"/>
        <end position="669"/>
    </location>
</feature>
<dbReference type="GO" id="GO:0003723">
    <property type="term" value="F:RNA binding"/>
    <property type="evidence" value="ECO:0007669"/>
    <property type="project" value="InterPro"/>
</dbReference>
<sequence length="669" mass="73715">MNLYFEEDGAFKAGTILSQAGTAYQVELVTGRRSKVKAANAFFEFASPSAAELTNRIPEAAAELDPAFLWEAAPDTEFGYADLAAEYWGEGAGPVERAALLTVLHGNPVYFYRKGRGVYKRAPADILKKALEAVERRRQQEEQRRAWAAEMTEGRLPEAIGRMAMTLLVSPDKNGIEWKALSDAASATRQTPLKLLLALGAIASPYAWHVDSFYAENFPKGAGFPADLPAPEMGAASELPKAEVEAFSIDDSETTEIDDAVSVTHLEDGRTRIGIHIAAPAYGIRRDDAMDRVARARMSTVYAPGIKTTMLPDAWVAAFSLDEGREVPALSLYVTVSPEHEILETETKLERLAVAKNIRYDKLEHPITDEAIEAGTLEAPFAEALTWLWHFARTLQKGREEVRGRPEPVGRIDWSFALEGEGEAAKVSLKGRRRGEPLDLIVSELMILANSTWGAWLEEEKTAGIYRSQRIGRVRMSTTPAPHEGLGVSRYAWSTSPLRRYVDLINQRQLLGVVTGEGAAYAGNDADLFTIVSQFENLYGIYGDFQSRMERYWSLRWIEQEGLRHIEASVIKPELVRLEHLPFVHRVPGLPEDLERGRRVTLDVLGMDYLELALETRLAGVSDEIDQAELMDEDDAEDAEGAEGAENAPEGTAADVAAEASAAEPAPAN</sequence>
<evidence type="ECO:0000256" key="1">
    <source>
        <dbReference type="SAM" id="MobiDB-lite"/>
    </source>
</evidence>
<feature type="region of interest" description="Disordered" evidence="1">
    <location>
        <begin position="626"/>
        <end position="669"/>
    </location>
</feature>
<name>H3KCU7_9BURK</name>
<dbReference type="OrthoDB" id="5288992at2"/>
<dbReference type="SMART" id="SM00955">
    <property type="entry name" value="RNB"/>
    <property type="match status" value="1"/>
</dbReference>
<reference evidence="3 4" key="1">
    <citation type="submission" date="2011-11" db="EMBL/GenBank/DDBJ databases">
        <authorList>
            <person name="Weinstock G."/>
            <person name="Sodergren E."/>
            <person name="Clifton S."/>
            <person name="Fulton L."/>
            <person name="Fulton B."/>
            <person name="Courtney L."/>
            <person name="Fronick C."/>
            <person name="Harrison M."/>
            <person name="Strong C."/>
            <person name="Farmer C."/>
            <person name="Delahaunty K."/>
            <person name="Markovic C."/>
            <person name="Hall O."/>
            <person name="Minx P."/>
            <person name="Tomlinson C."/>
            <person name="Mitreva M."/>
            <person name="Hou S."/>
            <person name="Chen J."/>
            <person name="Wollam A."/>
            <person name="Pepin K.H."/>
            <person name="Johnson M."/>
            <person name="Bhonagiri V."/>
            <person name="Zhang X."/>
            <person name="Suruliraj S."/>
            <person name="Warren W."/>
            <person name="Chinwalla A."/>
            <person name="Mardis E.R."/>
            <person name="Wilson R.K."/>
        </authorList>
    </citation>
    <scope>NUCLEOTIDE SEQUENCE [LARGE SCALE GENOMIC DNA]</scope>
    <source>
        <strain evidence="3 4">YIT 11816</strain>
    </source>
</reference>
<dbReference type="EMBL" id="AFBQ01000064">
    <property type="protein sequence ID" value="EHY32061.1"/>
    <property type="molecule type" value="Genomic_DNA"/>
</dbReference>
<dbReference type="PANTHER" id="PTHR23355:SF9">
    <property type="entry name" value="DIS3-LIKE EXONUCLEASE 2"/>
    <property type="match status" value="1"/>
</dbReference>
<keyword evidence="4" id="KW-1185">Reference proteome</keyword>
<dbReference type="GO" id="GO:0006402">
    <property type="term" value="P:mRNA catabolic process"/>
    <property type="evidence" value="ECO:0007669"/>
    <property type="project" value="TreeGrafter"/>
</dbReference>
<feature type="domain" description="RNB" evidence="2">
    <location>
        <begin position="238"/>
        <end position="516"/>
    </location>
</feature>
<accession>H3KCU7</accession>
<evidence type="ECO:0000313" key="3">
    <source>
        <dbReference type="EMBL" id="EHY32061.1"/>
    </source>
</evidence>
<gene>
    <name evidence="3" type="ORF">HMPREF9440_00551</name>
</gene>
<dbReference type="AlphaFoldDB" id="H3KCU7"/>
<dbReference type="GO" id="GO:0004540">
    <property type="term" value="F:RNA nuclease activity"/>
    <property type="evidence" value="ECO:0007669"/>
    <property type="project" value="InterPro"/>
</dbReference>
<dbReference type="RefSeq" id="WP_008541110.1">
    <property type="nucleotide sequence ID" value="NZ_JH604887.1"/>
</dbReference>
<dbReference type="InterPro" id="IPR001900">
    <property type="entry name" value="RNase_II/R"/>
</dbReference>
<dbReference type="HOGENOM" id="CLU_438650_0_0_4"/>
<evidence type="ECO:0000259" key="2">
    <source>
        <dbReference type="SMART" id="SM00955"/>
    </source>
</evidence>
<dbReference type="InterPro" id="IPR050180">
    <property type="entry name" value="RNR_Ribonuclease"/>
</dbReference>
<dbReference type="InterPro" id="IPR012340">
    <property type="entry name" value="NA-bd_OB-fold"/>
</dbReference>
<dbReference type="SUPFAM" id="SSF50249">
    <property type="entry name" value="Nucleic acid-binding proteins"/>
    <property type="match status" value="1"/>
</dbReference>
<proteinExistence type="predicted"/>
<feature type="compositionally biased region" description="Acidic residues" evidence="1">
    <location>
        <begin position="626"/>
        <end position="643"/>
    </location>
</feature>
<dbReference type="Pfam" id="PF00773">
    <property type="entry name" value="RNB"/>
    <property type="match status" value="2"/>
</dbReference>
<evidence type="ECO:0000313" key="4">
    <source>
        <dbReference type="Proteomes" id="UP000004956"/>
    </source>
</evidence>
<comment type="caution">
    <text evidence="3">The sequence shown here is derived from an EMBL/GenBank/DDBJ whole genome shotgun (WGS) entry which is preliminary data.</text>
</comment>
<dbReference type="GO" id="GO:0005829">
    <property type="term" value="C:cytosol"/>
    <property type="evidence" value="ECO:0007669"/>
    <property type="project" value="TreeGrafter"/>
</dbReference>
<dbReference type="Proteomes" id="UP000004956">
    <property type="component" value="Unassembled WGS sequence"/>
</dbReference>
<dbReference type="STRING" id="762967.HMPREF9440_00551"/>
<protein>
    <submittedName>
        <fullName evidence="3">RNB-like protein</fullName>
    </submittedName>
</protein>
<dbReference type="PANTHER" id="PTHR23355">
    <property type="entry name" value="RIBONUCLEASE"/>
    <property type="match status" value="1"/>
</dbReference>